<dbReference type="InterPro" id="IPR033881">
    <property type="entry name" value="vWA_BatA_type"/>
</dbReference>
<evidence type="ECO:0000256" key="1">
    <source>
        <dbReference type="SAM" id="Phobius"/>
    </source>
</evidence>
<dbReference type="InterPro" id="IPR002035">
    <property type="entry name" value="VWF_A"/>
</dbReference>
<keyword evidence="1" id="KW-0472">Membrane</keyword>
<dbReference type="InterPro" id="IPR036465">
    <property type="entry name" value="vWFA_dom_sf"/>
</dbReference>
<protein>
    <submittedName>
        <fullName evidence="3">VWA domain-containing protein</fullName>
    </submittedName>
</protein>
<dbReference type="EMBL" id="JAKIKS010000056">
    <property type="protein sequence ID" value="MCL1125658.1"/>
    <property type="molecule type" value="Genomic_DNA"/>
</dbReference>
<keyword evidence="4" id="KW-1185">Reference proteome</keyword>
<dbReference type="SUPFAM" id="SSF53300">
    <property type="entry name" value="vWA-like"/>
    <property type="match status" value="1"/>
</dbReference>
<gene>
    <name evidence="3" type="ORF">L2764_14525</name>
</gene>
<comment type="caution">
    <text evidence="3">The sequence shown here is derived from an EMBL/GenBank/DDBJ whole genome shotgun (WGS) entry which is preliminary data.</text>
</comment>
<organism evidence="3 4">
    <name type="scientific">Shewanella surugensis</name>
    <dbReference type="NCBI Taxonomy" id="212020"/>
    <lineage>
        <taxon>Bacteria</taxon>
        <taxon>Pseudomonadati</taxon>
        <taxon>Pseudomonadota</taxon>
        <taxon>Gammaproteobacteria</taxon>
        <taxon>Alteromonadales</taxon>
        <taxon>Shewanellaceae</taxon>
        <taxon>Shewanella</taxon>
    </lineage>
</organism>
<dbReference type="Pfam" id="PF00092">
    <property type="entry name" value="VWA"/>
    <property type="match status" value="1"/>
</dbReference>
<dbReference type="PANTHER" id="PTHR22550">
    <property type="entry name" value="SPORE GERMINATION PROTEIN"/>
    <property type="match status" value="1"/>
</dbReference>
<keyword evidence="1" id="KW-0812">Transmembrane</keyword>
<dbReference type="PANTHER" id="PTHR22550:SF18">
    <property type="entry name" value="VWFA DOMAIN-CONTAINING PROTEIN"/>
    <property type="match status" value="1"/>
</dbReference>
<evidence type="ECO:0000313" key="4">
    <source>
        <dbReference type="Proteomes" id="UP001203423"/>
    </source>
</evidence>
<dbReference type="PROSITE" id="PS50234">
    <property type="entry name" value="VWFA"/>
    <property type="match status" value="1"/>
</dbReference>
<proteinExistence type="predicted"/>
<evidence type="ECO:0000259" key="2">
    <source>
        <dbReference type="PROSITE" id="PS50234"/>
    </source>
</evidence>
<dbReference type="SMART" id="SM00327">
    <property type="entry name" value="VWA"/>
    <property type="match status" value="1"/>
</dbReference>
<feature type="transmembrane region" description="Helical" evidence="1">
    <location>
        <begin position="298"/>
        <end position="320"/>
    </location>
</feature>
<sequence>MLTLAWPWLLILLPLPFIIRKKSRSTESGGHLHLTGIEPLSVQASPLKQNLTRKRYWLMWALLILSISRPLWLGDPIDLPTKGRDLMLSVDLSGSMQIEDMKVNGQNVDRFTLVQHVLSHFIERRKGDRIGLILFADHAYLQSPLTLDRRSVTQFLIEAQIGLVGKQTAIGEAIALAVKRFDKVDKSNRVLILLTDGSNNAGTISPDKAAAIAAKRGITIYTIGVGADVMERRTIFGKERINPSMDLDEVQLKSIASTTHGRYFRARSPEELEQIYQEIDKLEPISRDQLTYRPQLELFYWPLGFALLMSIVLALGYLPWFNRLTFQKDSNKHTAPEGKL</sequence>
<dbReference type="Proteomes" id="UP001203423">
    <property type="component" value="Unassembled WGS sequence"/>
</dbReference>
<dbReference type="InterPro" id="IPR050768">
    <property type="entry name" value="UPF0353/GerABKA_families"/>
</dbReference>
<dbReference type="RefSeq" id="WP_248940970.1">
    <property type="nucleotide sequence ID" value="NZ_JAKIKS010000056.1"/>
</dbReference>
<accession>A0ABT0LD71</accession>
<reference evidence="3 4" key="1">
    <citation type="submission" date="2022-01" db="EMBL/GenBank/DDBJ databases">
        <title>Whole genome-based taxonomy of the Shewanellaceae.</title>
        <authorList>
            <person name="Martin-Rodriguez A.J."/>
        </authorList>
    </citation>
    <scope>NUCLEOTIDE SEQUENCE [LARGE SCALE GENOMIC DNA]</scope>
    <source>
        <strain evidence="3 4">DSM 17177</strain>
    </source>
</reference>
<name>A0ABT0LD71_9GAMM</name>
<evidence type="ECO:0000313" key="3">
    <source>
        <dbReference type="EMBL" id="MCL1125658.1"/>
    </source>
</evidence>
<dbReference type="Gene3D" id="3.40.50.410">
    <property type="entry name" value="von Willebrand factor, type A domain"/>
    <property type="match status" value="1"/>
</dbReference>
<keyword evidence="1" id="KW-1133">Transmembrane helix</keyword>
<dbReference type="CDD" id="cd01467">
    <property type="entry name" value="vWA_BatA_type"/>
    <property type="match status" value="1"/>
</dbReference>
<feature type="domain" description="VWFA" evidence="2">
    <location>
        <begin position="85"/>
        <end position="279"/>
    </location>
</feature>